<keyword evidence="4" id="KW-1185">Reference proteome</keyword>
<dbReference type="EMBL" id="JBHSIT010000002">
    <property type="protein sequence ID" value="MFC4907425.1"/>
    <property type="molecule type" value="Genomic_DNA"/>
</dbReference>
<name>A0ABV9TVV1_9ACTN</name>
<keyword evidence="2" id="KW-0732">Signal</keyword>
<accession>A0ABV9TVV1</accession>
<dbReference type="RefSeq" id="WP_378253165.1">
    <property type="nucleotide sequence ID" value="NZ_JBHSIT010000002.1"/>
</dbReference>
<gene>
    <name evidence="3" type="ORF">ACFPCY_08840</name>
</gene>
<feature type="region of interest" description="Disordered" evidence="1">
    <location>
        <begin position="45"/>
        <end position="65"/>
    </location>
</feature>
<feature type="signal peptide" evidence="2">
    <location>
        <begin position="1"/>
        <end position="23"/>
    </location>
</feature>
<reference evidence="4" key="1">
    <citation type="journal article" date="2019" name="Int. J. Syst. Evol. Microbiol.">
        <title>The Global Catalogue of Microorganisms (GCM) 10K type strain sequencing project: providing services to taxonomists for standard genome sequencing and annotation.</title>
        <authorList>
            <consortium name="The Broad Institute Genomics Platform"/>
            <consortium name="The Broad Institute Genome Sequencing Center for Infectious Disease"/>
            <person name="Wu L."/>
            <person name="Ma J."/>
        </authorList>
    </citation>
    <scope>NUCLEOTIDE SEQUENCE [LARGE SCALE GENOMIC DNA]</scope>
    <source>
        <strain evidence="4">KLKA75</strain>
    </source>
</reference>
<dbReference type="Proteomes" id="UP001595872">
    <property type="component" value="Unassembled WGS sequence"/>
</dbReference>
<dbReference type="InterPro" id="IPR006311">
    <property type="entry name" value="TAT_signal"/>
</dbReference>
<evidence type="ECO:0000313" key="4">
    <source>
        <dbReference type="Proteomes" id="UP001595872"/>
    </source>
</evidence>
<dbReference type="PROSITE" id="PS51318">
    <property type="entry name" value="TAT"/>
    <property type="match status" value="1"/>
</dbReference>
<proteinExistence type="predicted"/>
<evidence type="ECO:0000313" key="3">
    <source>
        <dbReference type="EMBL" id="MFC4907425.1"/>
    </source>
</evidence>
<feature type="chain" id="PRO_5047342843" evidence="2">
    <location>
        <begin position="24"/>
        <end position="65"/>
    </location>
</feature>
<organism evidence="3 4">
    <name type="scientific">Actinomadura gamaensis</name>
    <dbReference type="NCBI Taxonomy" id="1763541"/>
    <lineage>
        <taxon>Bacteria</taxon>
        <taxon>Bacillati</taxon>
        <taxon>Actinomycetota</taxon>
        <taxon>Actinomycetes</taxon>
        <taxon>Streptosporangiales</taxon>
        <taxon>Thermomonosporaceae</taxon>
        <taxon>Actinomadura</taxon>
    </lineage>
</organism>
<evidence type="ECO:0000256" key="2">
    <source>
        <dbReference type="SAM" id="SignalP"/>
    </source>
</evidence>
<protein>
    <submittedName>
        <fullName evidence="3">Uncharacterized protein</fullName>
    </submittedName>
</protein>
<sequence>MRSRIRFLAPVAALAGLLAFATAIEYATVQAAPQHRAALASDGTAIGHNSATTDGDGSAAGVGKT</sequence>
<evidence type="ECO:0000256" key="1">
    <source>
        <dbReference type="SAM" id="MobiDB-lite"/>
    </source>
</evidence>
<comment type="caution">
    <text evidence="3">The sequence shown here is derived from an EMBL/GenBank/DDBJ whole genome shotgun (WGS) entry which is preliminary data.</text>
</comment>